<feature type="non-terminal residue" evidence="2">
    <location>
        <position position="1"/>
    </location>
</feature>
<dbReference type="AlphaFoldDB" id="A0AAD1TDJ6"/>
<accession>A0AAD1TDJ6</accession>
<dbReference type="EMBL" id="OW240922">
    <property type="protein sequence ID" value="CAH2322497.1"/>
    <property type="molecule type" value="Genomic_DNA"/>
</dbReference>
<protein>
    <submittedName>
        <fullName evidence="2">Uncharacterized protein</fullName>
    </submittedName>
</protein>
<reference evidence="2" key="1">
    <citation type="submission" date="2022-03" db="EMBL/GenBank/DDBJ databases">
        <authorList>
            <person name="Alioto T."/>
            <person name="Alioto T."/>
            <person name="Gomez Garrido J."/>
        </authorList>
    </citation>
    <scope>NUCLEOTIDE SEQUENCE</scope>
</reference>
<evidence type="ECO:0000256" key="1">
    <source>
        <dbReference type="SAM" id="MobiDB-lite"/>
    </source>
</evidence>
<feature type="compositionally biased region" description="Basic and acidic residues" evidence="1">
    <location>
        <begin position="22"/>
        <end position="31"/>
    </location>
</feature>
<dbReference type="Proteomes" id="UP001295444">
    <property type="component" value="Chromosome 11"/>
</dbReference>
<evidence type="ECO:0000313" key="3">
    <source>
        <dbReference type="Proteomes" id="UP001295444"/>
    </source>
</evidence>
<proteinExistence type="predicted"/>
<evidence type="ECO:0000313" key="2">
    <source>
        <dbReference type="EMBL" id="CAH2322497.1"/>
    </source>
</evidence>
<organism evidence="2 3">
    <name type="scientific">Pelobates cultripes</name>
    <name type="common">Western spadefoot toad</name>
    <dbReference type="NCBI Taxonomy" id="61616"/>
    <lineage>
        <taxon>Eukaryota</taxon>
        <taxon>Metazoa</taxon>
        <taxon>Chordata</taxon>
        <taxon>Craniata</taxon>
        <taxon>Vertebrata</taxon>
        <taxon>Euteleostomi</taxon>
        <taxon>Amphibia</taxon>
        <taxon>Batrachia</taxon>
        <taxon>Anura</taxon>
        <taxon>Pelobatoidea</taxon>
        <taxon>Pelobatidae</taxon>
        <taxon>Pelobates</taxon>
    </lineage>
</organism>
<keyword evidence="3" id="KW-1185">Reference proteome</keyword>
<feature type="region of interest" description="Disordered" evidence="1">
    <location>
        <begin position="22"/>
        <end position="43"/>
    </location>
</feature>
<gene>
    <name evidence="2" type="ORF">PECUL_23A047556</name>
</gene>
<name>A0AAD1TDJ6_PELCU</name>
<sequence length="63" mass="7353">ELLDLAVRIHIIWKVRLEERDKELSSDHLEDTELPSSRKPSIKYSTPEVPATLLNVTNLWKQT</sequence>